<sequence length="148" mass="16708">MPLIKNVPENVIKFIVDKRNDKSVKNTYPMIAEMVKAEFGISMTQQNVHYHFKHNKDKGFIENSDKNDLPASQDNLANVKSNQVVNLPVTEELSKEEVNISSSVAKPKKIDFKALRQSRASQVEEGFDKKFGDNLSEEELSSLLGKAK</sequence>
<dbReference type="EMBL" id="LZMT01000017">
    <property type="protein sequence ID" value="OBX64322.1"/>
    <property type="molecule type" value="Genomic_DNA"/>
</dbReference>
<gene>
    <name evidence="1" type="ORF">A9299_09960</name>
</gene>
<accession>A0AA91J9V0</accession>
<protein>
    <submittedName>
        <fullName evidence="1">Uncharacterized protein</fullName>
    </submittedName>
</protein>
<dbReference type="AlphaFoldDB" id="A0AA91J9V0"/>
<comment type="caution">
    <text evidence="1">The sequence shown here is derived from an EMBL/GenBank/DDBJ whole genome shotgun (WGS) entry which is preliminary data.</text>
</comment>
<evidence type="ECO:0000313" key="1">
    <source>
        <dbReference type="EMBL" id="OBX64322.1"/>
    </source>
</evidence>
<name>A0AA91J9V0_FAUOS</name>
<reference evidence="1" key="1">
    <citation type="submission" date="2016-06" db="EMBL/GenBank/DDBJ databases">
        <title>Draft genome of Moraxella osloensis CCUG 67237.</title>
        <authorList>
            <person name="Salva-Serra F."/>
            <person name="Engstrom-Jakobsson H."/>
            <person name="Thorell K."/>
            <person name="Gonzales-Siles L."/>
            <person name="Karlsson R."/>
            <person name="Boulund F."/>
            <person name="Engstrand L."/>
            <person name="Kristiansson E."/>
            <person name="Moore E."/>
        </authorList>
    </citation>
    <scope>NUCLEOTIDE SEQUENCE [LARGE SCALE GENOMIC DNA]</scope>
    <source>
        <strain evidence="1">CCUG 67237</strain>
    </source>
</reference>
<organism evidence="1">
    <name type="scientific">Faucicola osloensis</name>
    <name type="common">Moraxella osloensis</name>
    <dbReference type="NCBI Taxonomy" id="34062"/>
    <lineage>
        <taxon>Bacteria</taxon>
        <taxon>Pseudomonadati</taxon>
        <taxon>Pseudomonadota</taxon>
        <taxon>Gammaproteobacteria</taxon>
        <taxon>Moraxellales</taxon>
        <taxon>Moraxellaceae</taxon>
        <taxon>Faucicola</taxon>
    </lineage>
</organism>
<proteinExistence type="predicted"/>